<evidence type="ECO:0000313" key="2">
    <source>
        <dbReference type="Proteomes" id="UP000005510"/>
    </source>
</evidence>
<dbReference type="EMBL" id="ABYH01000433">
    <property type="protein sequence ID" value="EEC94244.1"/>
    <property type="molecule type" value="Genomic_DNA"/>
</dbReference>
<dbReference type="AlphaFoldDB" id="B7BH54"/>
<proteinExistence type="predicted"/>
<organism evidence="1 2">
    <name type="scientific">Parabacteroides johnsonii DSM 18315</name>
    <dbReference type="NCBI Taxonomy" id="537006"/>
    <lineage>
        <taxon>Bacteria</taxon>
        <taxon>Pseudomonadati</taxon>
        <taxon>Bacteroidota</taxon>
        <taxon>Bacteroidia</taxon>
        <taxon>Bacteroidales</taxon>
        <taxon>Tannerellaceae</taxon>
        <taxon>Parabacteroides</taxon>
    </lineage>
</organism>
<dbReference type="HOGENOM" id="CLU_3082840_0_0_10"/>
<evidence type="ECO:0000313" key="1">
    <source>
        <dbReference type="EMBL" id="EEC94244.1"/>
    </source>
</evidence>
<sequence>MIVSHQAYPNLHFVISTVPKGYLLSNRMLKNITLAGNFRKMPYYFKTGGIVVSF</sequence>
<reference evidence="1 2" key="1">
    <citation type="submission" date="2008-10" db="EMBL/GenBank/DDBJ databases">
        <title>Draft genome sequence of Parabacteroides johnsonii (DSM 18315).</title>
        <authorList>
            <person name="Sudarsanam P."/>
            <person name="Ley R."/>
            <person name="Guruge J."/>
            <person name="Turnbaugh P.J."/>
            <person name="Mahowald M."/>
            <person name="Liep D."/>
            <person name="Gordon J."/>
        </authorList>
    </citation>
    <scope>NUCLEOTIDE SEQUENCE [LARGE SCALE GENOMIC DNA]</scope>
    <source>
        <strain evidence="1 2">DSM 18315</strain>
    </source>
</reference>
<protein>
    <submittedName>
        <fullName evidence="1">Uncharacterized protein</fullName>
    </submittedName>
</protein>
<comment type="caution">
    <text evidence="1">The sequence shown here is derived from an EMBL/GenBank/DDBJ whole genome shotgun (WGS) entry which is preliminary data.</text>
</comment>
<dbReference type="STRING" id="537006.PRABACTJOHN_04403"/>
<accession>B7BH54</accession>
<reference evidence="1 2" key="2">
    <citation type="submission" date="2008-10" db="EMBL/GenBank/DDBJ databases">
        <authorList>
            <person name="Fulton L."/>
            <person name="Clifton S."/>
            <person name="Fulton B."/>
            <person name="Xu J."/>
            <person name="Minx P."/>
            <person name="Pepin K.H."/>
            <person name="Johnson M."/>
            <person name="Bhonagiri V."/>
            <person name="Nash W.E."/>
            <person name="Mardis E.R."/>
            <person name="Wilson R.K."/>
        </authorList>
    </citation>
    <scope>NUCLEOTIDE SEQUENCE [LARGE SCALE GENOMIC DNA]</scope>
    <source>
        <strain evidence="1 2">DSM 18315</strain>
    </source>
</reference>
<gene>
    <name evidence="1" type="ORF">PRABACTJOHN_04403</name>
</gene>
<name>B7BH54_9BACT</name>
<dbReference type="Proteomes" id="UP000005510">
    <property type="component" value="Unassembled WGS sequence"/>
</dbReference>